<dbReference type="Pfam" id="PF02616">
    <property type="entry name" value="SMC_ScpA"/>
    <property type="match status" value="1"/>
</dbReference>
<accession>A0A0R2CIE8</accession>
<dbReference type="AlphaFoldDB" id="A0A0R2CIE8"/>
<gene>
    <name evidence="3" type="primary">scpA</name>
    <name evidence="4" type="ORF">FC87_GL000950</name>
</gene>
<comment type="similarity">
    <text evidence="3">Belongs to the ScpA family.</text>
</comment>
<keyword evidence="3" id="KW-0132">Cell division</keyword>
<dbReference type="GO" id="GO:0007059">
    <property type="term" value="P:chromosome segregation"/>
    <property type="evidence" value="ECO:0007669"/>
    <property type="project" value="UniProtKB-UniRule"/>
</dbReference>
<dbReference type="PANTHER" id="PTHR33969:SF2">
    <property type="entry name" value="SEGREGATION AND CONDENSATION PROTEIN A"/>
    <property type="match status" value="1"/>
</dbReference>
<dbReference type="GO" id="GO:0006260">
    <property type="term" value="P:DNA replication"/>
    <property type="evidence" value="ECO:0007669"/>
    <property type="project" value="UniProtKB-UniRule"/>
</dbReference>
<evidence type="ECO:0000313" key="4">
    <source>
        <dbReference type="EMBL" id="KRM91439.1"/>
    </source>
</evidence>
<sequence>MLELHLDSFDGPLALLLHLIRQSKMDIYDINITAITEQYIAYLQQLKHVHIQIAGEFLVMAANLMRIKSKVLLAEELAIDEPEDPRQPLVDQLLEYKKYQEAAKQLRKKAAKRQLWHSITPGAVQKQTTIQPNDLSVELLRQAWQRLQSRRQLNQQPISNEQIQEWKFEIPTQIKILENALDEHPAGLFFSQLLNPMMSKEELVTDFLALLTMVRSQLVEVTQQNYHADIWIRRRVHELVSTN</sequence>
<comment type="function">
    <text evidence="3">Participates in chromosomal partition during cell division. May act via the formation of a condensin-like complex containing Smc and ScpB that pull DNA away from mid-cell into both cell halves.</text>
</comment>
<keyword evidence="3" id="KW-0131">Cell cycle</keyword>
<evidence type="ECO:0000256" key="3">
    <source>
        <dbReference type="HAMAP-Rule" id="MF_01805"/>
    </source>
</evidence>
<evidence type="ECO:0000256" key="1">
    <source>
        <dbReference type="ARBA" id="ARBA00022829"/>
    </source>
</evidence>
<proteinExistence type="inferred from homology"/>
<reference evidence="4 5" key="1">
    <citation type="journal article" date="2015" name="Genome Announc.">
        <title>Expanding the biotechnology potential of lactobacilli through comparative genomics of 213 strains and associated genera.</title>
        <authorList>
            <person name="Sun Z."/>
            <person name="Harris H.M."/>
            <person name="McCann A."/>
            <person name="Guo C."/>
            <person name="Argimon S."/>
            <person name="Zhang W."/>
            <person name="Yang X."/>
            <person name="Jeffery I.B."/>
            <person name="Cooney J.C."/>
            <person name="Kagawa T.F."/>
            <person name="Liu W."/>
            <person name="Song Y."/>
            <person name="Salvetti E."/>
            <person name="Wrobel A."/>
            <person name="Rasinkangas P."/>
            <person name="Parkhill J."/>
            <person name="Rea M.C."/>
            <person name="O'Sullivan O."/>
            <person name="Ritari J."/>
            <person name="Douillard F.P."/>
            <person name="Paul Ross R."/>
            <person name="Yang R."/>
            <person name="Briner A.E."/>
            <person name="Felis G.E."/>
            <person name="de Vos W.M."/>
            <person name="Barrangou R."/>
            <person name="Klaenhammer T.R."/>
            <person name="Caufield P.W."/>
            <person name="Cui Y."/>
            <person name="Zhang H."/>
            <person name="O'Toole P.W."/>
        </authorList>
    </citation>
    <scope>NUCLEOTIDE SEQUENCE [LARGE SCALE GENOMIC DNA]</scope>
    <source>
        <strain evidence="4 5">DSM 22689</strain>
    </source>
</reference>
<dbReference type="STRING" id="1423745.GCA_001311215_00289"/>
<dbReference type="InterPro" id="IPR003768">
    <property type="entry name" value="ScpA"/>
</dbReference>
<dbReference type="HAMAP" id="MF_01805">
    <property type="entry name" value="ScpA"/>
    <property type="match status" value="1"/>
</dbReference>
<dbReference type="Proteomes" id="UP000051586">
    <property type="component" value="Unassembled WGS sequence"/>
</dbReference>
<comment type="subcellular location">
    <subcellularLocation>
        <location evidence="3">Cytoplasm</location>
    </subcellularLocation>
    <text evidence="3">Associated with two foci at the outer edges of the nucleoid region in young cells, and at four foci within both cell halves in older cells.</text>
</comment>
<evidence type="ECO:0000313" key="5">
    <source>
        <dbReference type="Proteomes" id="UP000051586"/>
    </source>
</evidence>
<dbReference type="GO" id="GO:0005737">
    <property type="term" value="C:cytoplasm"/>
    <property type="evidence" value="ECO:0007669"/>
    <property type="project" value="UniProtKB-SubCell"/>
</dbReference>
<organism evidence="4 5">
    <name type="scientific">Fructilactobacillus florum DSM 22689 = JCM 16035</name>
    <dbReference type="NCBI Taxonomy" id="1423745"/>
    <lineage>
        <taxon>Bacteria</taxon>
        <taxon>Bacillati</taxon>
        <taxon>Bacillota</taxon>
        <taxon>Bacilli</taxon>
        <taxon>Lactobacillales</taxon>
        <taxon>Lactobacillaceae</taxon>
        <taxon>Fructilactobacillus</taxon>
    </lineage>
</organism>
<protein>
    <recommendedName>
        <fullName evidence="2 3">Segregation and condensation protein A</fullName>
    </recommendedName>
</protein>
<name>A0A0R2CIE8_9LACO</name>
<keyword evidence="3" id="KW-0963">Cytoplasm</keyword>
<dbReference type="PANTHER" id="PTHR33969">
    <property type="entry name" value="SEGREGATION AND CONDENSATION PROTEIN A"/>
    <property type="match status" value="1"/>
</dbReference>
<evidence type="ECO:0000256" key="2">
    <source>
        <dbReference type="ARBA" id="ARBA00044777"/>
    </source>
</evidence>
<dbReference type="GO" id="GO:0051301">
    <property type="term" value="P:cell division"/>
    <property type="evidence" value="ECO:0007669"/>
    <property type="project" value="UniProtKB-KW"/>
</dbReference>
<keyword evidence="1 3" id="KW-0159">Chromosome partition</keyword>
<comment type="subunit">
    <text evidence="3">Component of a cohesin-like complex composed of ScpA, ScpB and the Smc homodimer, in which ScpA and ScpB bind to the head domain of Smc. The presence of the three proteins is required for the association of the complex with DNA.</text>
</comment>
<dbReference type="Gene3D" id="6.10.250.2410">
    <property type="match status" value="1"/>
</dbReference>
<dbReference type="PATRIC" id="fig|1423745.4.peg.1011"/>
<comment type="caution">
    <text evidence="4">The sequence shown here is derived from an EMBL/GenBank/DDBJ whole genome shotgun (WGS) entry which is preliminary data.</text>
</comment>
<dbReference type="EMBL" id="AYZI01000005">
    <property type="protein sequence ID" value="KRM91439.1"/>
    <property type="molecule type" value="Genomic_DNA"/>
</dbReference>